<sequence length="206" mass="22717">MPASGPVYQPTTVTYEQQSDWAPVSYLSQTVNNGVNRSKCLQWLLLVAGLFCIAAGLIMLVEGAVDYSEIQQGKEDRDTTGDLAIAITGGVLTVLGILFIGFYIRVARRRKGCPCFPSKDQRLARQLDNHGTNGQILTLNPSTDLLVTAQYGPVSEIAYQPPAVSEEEETRKLMGSDNKECNEESERMLESDPRIVLRPRSHVEEA</sequence>
<keyword evidence="4" id="KW-1185">Reference proteome</keyword>
<reference evidence="3 4" key="1">
    <citation type="submission" date="2024-03" db="EMBL/GenBank/DDBJ databases">
        <title>The genome assembly and annotation of the cricket Gryllus longicercus Weissman &amp; Gray.</title>
        <authorList>
            <person name="Szrajer S."/>
            <person name="Gray D."/>
            <person name="Ylla G."/>
        </authorList>
    </citation>
    <scope>NUCLEOTIDE SEQUENCE [LARGE SCALE GENOMIC DNA]</scope>
    <source>
        <strain evidence="3">DAG 2021-001</strain>
        <tissue evidence="3">Whole body minus gut</tissue>
    </source>
</reference>
<keyword evidence="2" id="KW-1133">Transmembrane helix</keyword>
<evidence type="ECO:0000256" key="1">
    <source>
        <dbReference type="SAM" id="MobiDB-lite"/>
    </source>
</evidence>
<protein>
    <submittedName>
        <fullName evidence="3">Uncharacterized protein</fullName>
    </submittedName>
</protein>
<evidence type="ECO:0000256" key="2">
    <source>
        <dbReference type="SAM" id="Phobius"/>
    </source>
</evidence>
<name>A0AAN9VKC0_9ORTH</name>
<accession>A0AAN9VKC0</accession>
<feature type="compositionally biased region" description="Basic and acidic residues" evidence="1">
    <location>
        <begin position="169"/>
        <end position="206"/>
    </location>
</feature>
<feature type="region of interest" description="Disordered" evidence="1">
    <location>
        <begin position="161"/>
        <end position="206"/>
    </location>
</feature>
<evidence type="ECO:0000313" key="4">
    <source>
        <dbReference type="Proteomes" id="UP001378592"/>
    </source>
</evidence>
<dbReference type="Proteomes" id="UP001378592">
    <property type="component" value="Unassembled WGS sequence"/>
</dbReference>
<proteinExistence type="predicted"/>
<comment type="caution">
    <text evidence="3">The sequence shown here is derived from an EMBL/GenBank/DDBJ whole genome shotgun (WGS) entry which is preliminary data.</text>
</comment>
<evidence type="ECO:0000313" key="3">
    <source>
        <dbReference type="EMBL" id="KAK7864356.1"/>
    </source>
</evidence>
<dbReference type="AlphaFoldDB" id="A0AAN9VKC0"/>
<keyword evidence="2" id="KW-0472">Membrane</keyword>
<gene>
    <name evidence="3" type="ORF">R5R35_007922</name>
</gene>
<dbReference type="EMBL" id="JAZDUA010000205">
    <property type="protein sequence ID" value="KAK7864356.1"/>
    <property type="molecule type" value="Genomic_DNA"/>
</dbReference>
<feature type="transmembrane region" description="Helical" evidence="2">
    <location>
        <begin position="83"/>
        <end position="104"/>
    </location>
</feature>
<organism evidence="3 4">
    <name type="scientific">Gryllus longicercus</name>
    <dbReference type="NCBI Taxonomy" id="2509291"/>
    <lineage>
        <taxon>Eukaryota</taxon>
        <taxon>Metazoa</taxon>
        <taxon>Ecdysozoa</taxon>
        <taxon>Arthropoda</taxon>
        <taxon>Hexapoda</taxon>
        <taxon>Insecta</taxon>
        <taxon>Pterygota</taxon>
        <taxon>Neoptera</taxon>
        <taxon>Polyneoptera</taxon>
        <taxon>Orthoptera</taxon>
        <taxon>Ensifera</taxon>
        <taxon>Gryllidea</taxon>
        <taxon>Grylloidea</taxon>
        <taxon>Gryllidae</taxon>
        <taxon>Gryllinae</taxon>
        <taxon>Gryllus</taxon>
    </lineage>
</organism>
<keyword evidence="2" id="KW-0812">Transmembrane</keyword>
<feature type="transmembrane region" description="Helical" evidence="2">
    <location>
        <begin position="43"/>
        <end position="63"/>
    </location>
</feature>